<dbReference type="Proteomes" id="UP000594454">
    <property type="component" value="Chromosome 1"/>
</dbReference>
<name>A0A7R8YNU1_HERIL</name>
<dbReference type="GO" id="GO:0044782">
    <property type="term" value="P:cilium organization"/>
    <property type="evidence" value="ECO:0007669"/>
    <property type="project" value="TreeGrafter"/>
</dbReference>
<dbReference type="SUPFAM" id="SSF52047">
    <property type="entry name" value="RNI-like"/>
    <property type="match status" value="1"/>
</dbReference>
<sequence length="569" mass="65096">MDADIEEQEDPLAGVGKLLLPKDKFLQVSHPVYQPSLMAQLLTSERTRLLFAEAVELESSKSSVPRLSELCNIVLAREFKSGKLPSDLHTEDLNYIGDHLDVNMPLIDIVDLDNEIYWKRVFKEKCNDIKLKCTKLHDVETDFKKEAIQVKLAEIIETTSYELWDDEGMINLSEAVAPYVFTLHITKLTPMKEGVIERDSNLLDYKMYNYPESECHHGSLEMLGYLSNLTELRIELLPPGLGYEYHRRFFLFSTTDIENLAKGLKRLTALNHLSIKRSRLDEKKMKILVLGLLHLPLETVEFSYCELHDKAGLCIGKLLQDVHSIKSLELEGNYLGKNGLEPIAFAMRGYEGALEYYGVARNPVTDDGVYILGSGLLGTNQVIHLNVNGIEVTSKGARYVVELLGIHPKLRKMDMCCLPLGEEGGDRFIELLKENKLLYHLESRGCEMNLDQEFKVRLLVSRNKYFFDNPILMEEVTSKEMESDANEWASRVKHPVLLKVNRILEAKKKCYKKREVVTSFKNVNPFFIHKQALVQKTNSELLKVHFSECSGLDSEIRLYTGEKTDSEKE</sequence>
<dbReference type="Gene3D" id="3.80.10.10">
    <property type="entry name" value="Ribonuclease Inhibitor"/>
    <property type="match status" value="1"/>
</dbReference>
<accession>A0A7R8YNU1</accession>
<dbReference type="InParanoid" id="A0A7R8YNU1"/>
<dbReference type="PANTHER" id="PTHR24110:SF3">
    <property type="entry name" value="CENTROSOMAL PROTEIN OF 78 KDA"/>
    <property type="match status" value="1"/>
</dbReference>
<organism evidence="1 2">
    <name type="scientific">Hermetia illucens</name>
    <name type="common">Black soldier fly</name>
    <dbReference type="NCBI Taxonomy" id="343691"/>
    <lineage>
        <taxon>Eukaryota</taxon>
        <taxon>Metazoa</taxon>
        <taxon>Ecdysozoa</taxon>
        <taxon>Arthropoda</taxon>
        <taxon>Hexapoda</taxon>
        <taxon>Insecta</taxon>
        <taxon>Pterygota</taxon>
        <taxon>Neoptera</taxon>
        <taxon>Endopterygota</taxon>
        <taxon>Diptera</taxon>
        <taxon>Brachycera</taxon>
        <taxon>Stratiomyomorpha</taxon>
        <taxon>Stratiomyidae</taxon>
        <taxon>Hermetiinae</taxon>
        <taxon>Hermetia</taxon>
    </lineage>
</organism>
<dbReference type="AlphaFoldDB" id="A0A7R8YNU1"/>
<dbReference type="PANTHER" id="PTHR24110">
    <property type="entry name" value="CENTROSOMAL PROTEIN OF 78 KDA"/>
    <property type="match status" value="1"/>
</dbReference>
<dbReference type="GO" id="GO:0036064">
    <property type="term" value="C:ciliary basal body"/>
    <property type="evidence" value="ECO:0007669"/>
    <property type="project" value="TreeGrafter"/>
</dbReference>
<keyword evidence="2" id="KW-1185">Reference proteome</keyword>
<dbReference type="InterPro" id="IPR032675">
    <property type="entry name" value="LRR_dom_sf"/>
</dbReference>
<dbReference type="EMBL" id="LR899009">
    <property type="protein sequence ID" value="CAD7076676.1"/>
    <property type="molecule type" value="Genomic_DNA"/>
</dbReference>
<reference evidence="1 2" key="1">
    <citation type="submission" date="2020-11" db="EMBL/GenBank/DDBJ databases">
        <authorList>
            <person name="Wallbank WR R."/>
            <person name="Pardo Diaz C."/>
            <person name="Kozak K."/>
            <person name="Martin S."/>
            <person name="Jiggins C."/>
            <person name="Moest M."/>
            <person name="Warren A I."/>
            <person name="Generalovic N T."/>
            <person name="Byers J.R.P. K."/>
            <person name="Montejo-Kovacevich G."/>
            <person name="Yen C E."/>
        </authorList>
    </citation>
    <scope>NUCLEOTIDE SEQUENCE [LARGE SCALE GENOMIC DNA]</scope>
</reference>
<evidence type="ECO:0000313" key="1">
    <source>
        <dbReference type="EMBL" id="CAD7076676.1"/>
    </source>
</evidence>
<proteinExistence type="predicted"/>
<dbReference type="GO" id="GO:0005813">
    <property type="term" value="C:centrosome"/>
    <property type="evidence" value="ECO:0007669"/>
    <property type="project" value="TreeGrafter"/>
</dbReference>
<protein>
    <submittedName>
        <fullName evidence="1">Uncharacterized protein</fullName>
    </submittedName>
</protein>
<dbReference type="OrthoDB" id="341587at2759"/>
<gene>
    <name evidence="1" type="ORF">HERILL_LOCUS76</name>
</gene>
<evidence type="ECO:0000313" key="2">
    <source>
        <dbReference type="Proteomes" id="UP000594454"/>
    </source>
</evidence>